<dbReference type="InterPro" id="IPR007995">
    <property type="entry name" value="DUF742"/>
</dbReference>
<sequence>MRISGFDDPDSSGWDALHRGTEREGFDSPSKFDMSTLSMIMPKRKPSRPQPDPQGYTDEDTREWGSSAADEEYTGGHRRRDDYADAQATHYAEDDYDPAEPEWQDGEVYEPEPPALEPAWTPPRGARPPAPPRPPRPPAPRPPMAAPPSWTPPPDPETRWIPQPEPWEDPAWNEPARVASPVPVASANSRVRPYTRTGGRTRSDHNLALEALVSTSDDGRRYRGVRSVEHRRICDLCLDTRSVAEIAAHLRLPLGVVKILVGDMADIGLVLIHQTELILGDRSSREFMERVLAGLRAL</sequence>
<dbReference type="OrthoDB" id="4244884at2"/>
<dbReference type="RefSeq" id="WP_125308027.1">
    <property type="nucleotide sequence ID" value="NZ_RSEC01000036.1"/>
</dbReference>
<feature type="compositionally biased region" description="Pro residues" evidence="1">
    <location>
        <begin position="125"/>
        <end position="155"/>
    </location>
</feature>
<dbReference type="PANTHER" id="PTHR36221">
    <property type="entry name" value="DUF742 DOMAIN-CONTAINING PROTEIN"/>
    <property type="match status" value="1"/>
</dbReference>
<feature type="compositionally biased region" description="Basic and acidic residues" evidence="1">
    <location>
        <begin position="16"/>
        <end position="26"/>
    </location>
</feature>
<protein>
    <submittedName>
        <fullName evidence="2">DUF742 domain-containing protein</fullName>
    </submittedName>
</protein>
<dbReference type="Pfam" id="PF05331">
    <property type="entry name" value="DUF742"/>
    <property type="match status" value="1"/>
</dbReference>
<gene>
    <name evidence="2" type="ORF">EIY87_13390</name>
</gene>
<proteinExistence type="predicted"/>
<dbReference type="PANTHER" id="PTHR36221:SF1">
    <property type="entry name" value="DUF742 DOMAIN-CONTAINING PROTEIN"/>
    <property type="match status" value="1"/>
</dbReference>
<evidence type="ECO:0000256" key="1">
    <source>
        <dbReference type="SAM" id="MobiDB-lite"/>
    </source>
</evidence>
<name>A0A427TAC1_9PSEU</name>
<evidence type="ECO:0000313" key="2">
    <source>
        <dbReference type="EMBL" id="RSD19303.1"/>
    </source>
</evidence>
<evidence type="ECO:0000313" key="3">
    <source>
        <dbReference type="Proteomes" id="UP000267081"/>
    </source>
</evidence>
<dbReference type="PRINTS" id="PR01217">
    <property type="entry name" value="PRICHEXTENSN"/>
</dbReference>
<keyword evidence="3" id="KW-1185">Reference proteome</keyword>
<feature type="compositionally biased region" description="Acidic residues" evidence="1">
    <location>
        <begin position="94"/>
        <end position="110"/>
    </location>
</feature>
<dbReference type="AlphaFoldDB" id="A0A427TAC1"/>
<accession>A0A427TAC1</accession>
<dbReference type="EMBL" id="RSEC01000036">
    <property type="protein sequence ID" value="RSD19303.1"/>
    <property type="molecule type" value="Genomic_DNA"/>
</dbReference>
<comment type="caution">
    <text evidence="2">The sequence shown here is derived from an EMBL/GenBank/DDBJ whole genome shotgun (WGS) entry which is preliminary data.</text>
</comment>
<feature type="region of interest" description="Disordered" evidence="1">
    <location>
        <begin position="1"/>
        <end position="165"/>
    </location>
</feature>
<dbReference type="Proteomes" id="UP000267081">
    <property type="component" value="Unassembled WGS sequence"/>
</dbReference>
<reference evidence="2 3" key="1">
    <citation type="submission" date="2018-12" db="EMBL/GenBank/DDBJ databases">
        <title>Amycolatopsis eburnea sp. nov. actinomycete associate with arbuscular mycorrhiza fungal spore.</title>
        <authorList>
            <person name="Lumyong S."/>
            <person name="Chaiya L."/>
        </authorList>
    </citation>
    <scope>NUCLEOTIDE SEQUENCE [LARGE SCALE GENOMIC DNA]</scope>
    <source>
        <strain evidence="2 3">GLM-1</strain>
    </source>
</reference>
<organism evidence="2 3">
    <name type="scientific">Amycolatopsis eburnea</name>
    <dbReference type="NCBI Taxonomy" id="2267691"/>
    <lineage>
        <taxon>Bacteria</taxon>
        <taxon>Bacillati</taxon>
        <taxon>Actinomycetota</taxon>
        <taxon>Actinomycetes</taxon>
        <taxon>Pseudonocardiales</taxon>
        <taxon>Pseudonocardiaceae</taxon>
        <taxon>Amycolatopsis</taxon>
    </lineage>
</organism>